<dbReference type="EMBL" id="BEXD01001746">
    <property type="protein sequence ID" value="GBB95592.1"/>
    <property type="molecule type" value="Genomic_DNA"/>
</dbReference>
<dbReference type="Proteomes" id="UP000247702">
    <property type="component" value="Unassembled WGS sequence"/>
</dbReference>
<reference evidence="2" key="2">
    <citation type="submission" date="2019-10" db="EMBL/GenBank/DDBJ databases">
        <title>Conservation and host-specific expression of non-tandemly repeated heterogenous ribosome RNA gene in arbuscular mycorrhizal fungi.</title>
        <authorList>
            <person name="Maeda T."/>
            <person name="Kobayashi Y."/>
            <person name="Nakagawa T."/>
            <person name="Ezawa T."/>
            <person name="Yamaguchi K."/>
            <person name="Bino T."/>
            <person name="Nishimoto Y."/>
            <person name="Shigenobu S."/>
            <person name="Kawaguchi M."/>
        </authorList>
    </citation>
    <scope>NUCLEOTIDE SEQUENCE</scope>
    <source>
        <strain evidence="2">HR1</strain>
    </source>
</reference>
<gene>
    <name evidence="2" type="ORF">RCL2_002531300</name>
    <name evidence="1" type="ORF">RclHR1_02570026</name>
</gene>
<keyword evidence="3" id="KW-1185">Reference proteome</keyword>
<proteinExistence type="predicted"/>
<dbReference type="AlphaFoldDB" id="A0A2Z6R436"/>
<organism evidence="1 3">
    <name type="scientific">Rhizophagus clarus</name>
    <dbReference type="NCBI Taxonomy" id="94130"/>
    <lineage>
        <taxon>Eukaryota</taxon>
        <taxon>Fungi</taxon>
        <taxon>Fungi incertae sedis</taxon>
        <taxon>Mucoromycota</taxon>
        <taxon>Glomeromycotina</taxon>
        <taxon>Glomeromycetes</taxon>
        <taxon>Glomerales</taxon>
        <taxon>Glomeraceae</taxon>
        <taxon>Rhizophagus</taxon>
    </lineage>
</organism>
<evidence type="ECO:0000313" key="3">
    <source>
        <dbReference type="Proteomes" id="UP000247702"/>
    </source>
</evidence>
<comment type="caution">
    <text evidence="1">The sequence shown here is derived from an EMBL/GenBank/DDBJ whole genome shotgun (WGS) entry which is preliminary data.</text>
</comment>
<dbReference type="Proteomes" id="UP000615446">
    <property type="component" value="Unassembled WGS sequence"/>
</dbReference>
<accession>A0A2Z6R436</accession>
<dbReference type="EMBL" id="BLAL01000274">
    <property type="protein sequence ID" value="GES98776.1"/>
    <property type="molecule type" value="Genomic_DNA"/>
</dbReference>
<reference evidence="1 3" key="1">
    <citation type="submission" date="2017-11" db="EMBL/GenBank/DDBJ databases">
        <title>The genome of Rhizophagus clarus HR1 reveals common genetic basis of auxotrophy among arbuscular mycorrhizal fungi.</title>
        <authorList>
            <person name="Kobayashi Y."/>
        </authorList>
    </citation>
    <scope>NUCLEOTIDE SEQUENCE [LARGE SCALE GENOMIC DNA]</scope>
    <source>
        <strain evidence="1 3">HR1</strain>
    </source>
</reference>
<protein>
    <submittedName>
        <fullName evidence="1">Uncharacterized protein</fullName>
    </submittedName>
</protein>
<sequence length="67" mass="7320">MSSNIPSSNAINTVNPHVSAVNTNVDTHISNNNTNDTTTDNTGSEWDERTIRLLIDQRNIGIGNIIK</sequence>
<evidence type="ECO:0000313" key="1">
    <source>
        <dbReference type="EMBL" id="GBB95592.1"/>
    </source>
</evidence>
<evidence type="ECO:0000313" key="2">
    <source>
        <dbReference type="EMBL" id="GES98776.1"/>
    </source>
</evidence>
<name>A0A2Z6R436_9GLOM</name>